<evidence type="ECO:0000313" key="2">
    <source>
        <dbReference type="EMBL" id="DAD91215.1"/>
    </source>
</evidence>
<sequence length="75" mass="8233">MAKKLLVTVVVLMAFQDKFDHKTQYAPGTELQVDKERADDLVSRGLAEVKEETGAPPADNPETKQEDGSTGTEEQ</sequence>
<proteinExistence type="predicted"/>
<feature type="region of interest" description="Disordered" evidence="1">
    <location>
        <begin position="45"/>
        <end position="75"/>
    </location>
</feature>
<organism evidence="2">
    <name type="scientific">Siphoviridae sp. ctu3K14</name>
    <dbReference type="NCBI Taxonomy" id="2826500"/>
    <lineage>
        <taxon>Viruses</taxon>
        <taxon>Duplodnaviria</taxon>
        <taxon>Heunggongvirae</taxon>
        <taxon>Uroviricota</taxon>
        <taxon>Caudoviricetes</taxon>
    </lineage>
</organism>
<evidence type="ECO:0000256" key="1">
    <source>
        <dbReference type="SAM" id="MobiDB-lite"/>
    </source>
</evidence>
<reference evidence="2" key="1">
    <citation type="journal article" date="2021" name="Proc. Natl. Acad. Sci. U.S.A.">
        <title>A Catalog of Tens of Thousands of Viruses from Human Metagenomes Reveals Hidden Associations with Chronic Diseases.</title>
        <authorList>
            <person name="Tisza M.J."/>
            <person name="Buck C.B."/>
        </authorList>
    </citation>
    <scope>NUCLEOTIDE SEQUENCE</scope>
    <source>
        <strain evidence="2">Ctu3K14</strain>
    </source>
</reference>
<dbReference type="EMBL" id="BK015107">
    <property type="protein sequence ID" value="DAD91215.1"/>
    <property type="molecule type" value="Genomic_DNA"/>
</dbReference>
<name>A0A8S5N9Z3_9CAUD</name>
<accession>A0A8S5N9Z3</accession>
<protein>
    <submittedName>
        <fullName evidence="2">Thrombin inhibitor from mosquito</fullName>
    </submittedName>
</protein>